<comment type="caution">
    <text evidence="1">The sequence shown here is derived from an EMBL/GenBank/DDBJ whole genome shotgun (WGS) entry which is preliminary data.</text>
</comment>
<evidence type="ECO:0000313" key="1">
    <source>
        <dbReference type="EMBL" id="NYG34704.1"/>
    </source>
</evidence>
<dbReference type="EMBL" id="JACCFH010000001">
    <property type="protein sequence ID" value="NYG34704.1"/>
    <property type="molecule type" value="Genomic_DNA"/>
</dbReference>
<evidence type="ECO:0000313" key="2">
    <source>
        <dbReference type="Proteomes" id="UP000518288"/>
    </source>
</evidence>
<dbReference type="RefSeq" id="WP_179635312.1">
    <property type="nucleotide sequence ID" value="NZ_JACCFH010000001.1"/>
</dbReference>
<dbReference type="AlphaFoldDB" id="A0A7Y9R324"/>
<proteinExistence type="predicted"/>
<organism evidence="1 2">
    <name type="scientific">Sphaerotilus montanus</name>
    <dbReference type="NCBI Taxonomy" id="522889"/>
    <lineage>
        <taxon>Bacteria</taxon>
        <taxon>Pseudomonadati</taxon>
        <taxon>Pseudomonadota</taxon>
        <taxon>Betaproteobacteria</taxon>
        <taxon>Burkholderiales</taxon>
        <taxon>Sphaerotilaceae</taxon>
        <taxon>Sphaerotilus</taxon>
    </lineage>
</organism>
<name>A0A7Y9R324_9BURK</name>
<protein>
    <submittedName>
        <fullName evidence="1">Uncharacterized protein (DUF2252 family)</fullName>
    </submittedName>
</protein>
<reference evidence="1 2" key="1">
    <citation type="submission" date="2020-07" db="EMBL/GenBank/DDBJ databases">
        <title>Genomic Encyclopedia of Archaeal and Bacterial Type Strains, Phase II (KMG-II): from individual species to whole genera.</title>
        <authorList>
            <person name="Goeker M."/>
        </authorList>
    </citation>
    <scope>NUCLEOTIDE SEQUENCE [LARGE SCALE GENOMIC DNA]</scope>
    <source>
        <strain evidence="1 2">DSM 21226</strain>
    </source>
</reference>
<dbReference type="PANTHER" id="PTHR39441:SF1">
    <property type="entry name" value="DUF2252 DOMAIN-CONTAINING PROTEIN"/>
    <property type="match status" value="1"/>
</dbReference>
<gene>
    <name evidence="1" type="ORF">BDD16_003690</name>
</gene>
<dbReference type="Pfam" id="PF10009">
    <property type="entry name" value="DUF2252"/>
    <property type="match status" value="1"/>
</dbReference>
<accession>A0A7Y9R324</accession>
<dbReference type="PANTHER" id="PTHR39441">
    <property type="entry name" value="DUF2252 DOMAIN-CONTAINING PROTEIN"/>
    <property type="match status" value="1"/>
</dbReference>
<keyword evidence="2" id="KW-1185">Reference proteome</keyword>
<sequence length="409" mass="45353">MNIVKKILRFNEGRDPVRLAMKYQAMRTDPFVFLRGTCHLFHARLPVTSELRKAPAVWTCGDLHLENFGSYKGDSRQVQFDINDFDESLLAPATWDLVRLLTSVVVGRQSRSLGRRVASSSRQLCEVLLHAYVQALVDGKARWVDRDTARPPVSDLLQAVRGRSRPEFLDSRTALKGRQRRIRVDGHKALKAGEDEQEKVRAFMTGFAREQSRPRFFDVLDVARRIAGTGSLGVERYIVLVRGKGSPDGNYLLDLKKALPSSLQGHVPTVQPAWPDEAHRIVAIQQRMQAASMAFLHAVRLEDTPFVLRALLPSEDRVTLSQVGRPVARLQQLLVVMGQCLAWAQLRSSGRGGAATADELIAFGQQAKWQGRLIDLAHACAEEVQTDWACFAKACDDGVVPLSGGGSGA</sequence>
<dbReference type="Proteomes" id="UP000518288">
    <property type="component" value="Unassembled WGS sequence"/>
</dbReference>
<dbReference type="InterPro" id="IPR018721">
    <property type="entry name" value="DUF2252"/>
</dbReference>